<evidence type="ECO:0000256" key="5">
    <source>
        <dbReference type="ARBA" id="ARBA00022840"/>
    </source>
</evidence>
<keyword evidence="4" id="KW-0547">Nucleotide-binding</keyword>
<keyword evidence="10" id="KW-1185">Reference proteome</keyword>
<sequence>MTGLCGWFSTEPPALPLADMAAPFGVAVPLRTGVHSLGAAAVSGGSHEAALYHEDGLLIAHWGERVDGLAELARLWRTHGAQACAALSGHFAFAIVDERRAEALLAVDRCATRPLFYQTVGRTLLFASSMETLARHPGAGRELDPQAVFDYLYLNAVHGPRTMHAGARRLAPGERLHLRAGRFERMHYWRMRYTEHAAHDAPHGALADALHCALGAGRTSHSPSQRPVGLMFAGGAGSALLAARLGRAAEAAPATYTVGYGHQAGAMLNRARANAGRLGTWHRETVIDADDVADAVAALALASDAPCGDPAAVAMLFAARMAREDGVRRLACGIGAAQLFGCSQQHASLARAGRYERLPGALRQLLIEPLLFGAAARLPGAFERMRERIELSMAPAPMRLRRGNALLAHGTAAVFEPGFLELVDPGAPGAAQEQAWWLAQGRSSVNRAVNLELQGDLPCRLLPAFTAACSSSGVAPAFPYLHDAVVAMSACLAPRHKTPGGARDLFARALREAGVRLSVTPDPAPPLPFGTWLQGDARLRALAYDSLAALAGRGIVRREFIDLLLARRLPEDPVLHGRTVWQLMMLEAWFARRRHGGFAPAVTNREAAAPAQADSNAAAGVALPI</sequence>
<evidence type="ECO:0000259" key="7">
    <source>
        <dbReference type="Pfam" id="PF00733"/>
    </source>
</evidence>
<dbReference type="PANTHER" id="PTHR43284">
    <property type="entry name" value="ASPARAGINE SYNTHETASE (GLUTAMINE-HYDROLYZING)"/>
    <property type="match status" value="1"/>
</dbReference>
<dbReference type="Gene3D" id="3.40.50.620">
    <property type="entry name" value="HUPs"/>
    <property type="match status" value="1"/>
</dbReference>
<dbReference type="PANTHER" id="PTHR43284:SF1">
    <property type="entry name" value="ASPARAGINE SYNTHETASE"/>
    <property type="match status" value="1"/>
</dbReference>
<evidence type="ECO:0000259" key="8">
    <source>
        <dbReference type="Pfam" id="PF13537"/>
    </source>
</evidence>
<dbReference type="Proteomes" id="UP001596050">
    <property type="component" value="Unassembled WGS sequence"/>
</dbReference>
<dbReference type="PIRSF" id="PIRSF001589">
    <property type="entry name" value="Asn_synthetase_glu-h"/>
    <property type="match status" value="1"/>
</dbReference>
<proteinExistence type="inferred from homology"/>
<evidence type="ECO:0000256" key="1">
    <source>
        <dbReference type="ARBA" id="ARBA00005187"/>
    </source>
</evidence>
<dbReference type="RefSeq" id="WP_379786417.1">
    <property type="nucleotide sequence ID" value="NZ_JBHSMU010000019.1"/>
</dbReference>
<dbReference type="SUPFAM" id="SSF52402">
    <property type="entry name" value="Adenine nucleotide alpha hydrolases-like"/>
    <property type="match status" value="1"/>
</dbReference>
<gene>
    <name evidence="9" type="ORF">ACFPN5_24250</name>
</gene>
<organism evidence="9 10">
    <name type="scientific">Massilia niabensis</name>
    <dbReference type="NCBI Taxonomy" id="544910"/>
    <lineage>
        <taxon>Bacteria</taxon>
        <taxon>Pseudomonadati</taxon>
        <taxon>Pseudomonadota</taxon>
        <taxon>Betaproteobacteria</taxon>
        <taxon>Burkholderiales</taxon>
        <taxon>Oxalobacteraceae</taxon>
        <taxon>Telluria group</taxon>
        <taxon>Massilia</taxon>
    </lineage>
</organism>
<evidence type="ECO:0000313" key="9">
    <source>
        <dbReference type="EMBL" id="MFC5462930.1"/>
    </source>
</evidence>
<comment type="pathway">
    <text evidence="1">Amino-acid biosynthesis; L-asparagine biosynthesis; L-asparagine from L-aspartate (L-Gln route): step 1/1.</text>
</comment>
<evidence type="ECO:0000256" key="3">
    <source>
        <dbReference type="ARBA" id="ARBA00012737"/>
    </source>
</evidence>
<comment type="catalytic activity">
    <reaction evidence="6">
        <text>L-aspartate + L-glutamine + ATP + H2O = L-asparagine + L-glutamate + AMP + diphosphate + H(+)</text>
        <dbReference type="Rhea" id="RHEA:12228"/>
        <dbReference type="ChEBI" id="CHEBI:15377"/>
        <dbReference type="ChEBI" id="CHEBI:15378"/>
        <dbReference type="ChEBI" id="CHEBI:29985"/>
        <dbReference type="ChEBI" id="CHEBI:29991"/>
        <dbReference type="ChEBI" id="CHEBI:30616"/>
        <dbReference type="ChEBI" id="CHEBI:33019"/>
        <dbReference type="ChEBI" id="CHEBI:58048"/>
        <dbReference type="ChEBI" id="CHEBI:58359"/>
        <dbReference type="ChEBI" id="CHEBI:456215"/>
        <dbReference type="EC" id="6.3.5.4"/>
    </reaction>
</comment>
<dbReference type="InterPro" id="IPR029055">
    <property type="entry name" value="Ntn_hydrolases_N"/>
</dbReference>
<dbReference type="Gene3D" id="3.60.20.10">
    <property type="entry name" value="Glutamine Phosphoribosylpyrophosphate, subunit 1, domain 1"/>
    <property type="match status" value="1"/>
</dbReference>
<name>A0ABW0LB89_9BURK</name>
<evidence type="ECO:0000256" key="2">
    <source>
        <dbReference type="ARBA" id="ARBA00005752"/>
    </source>
</evidence>
<dbReference type="InterPro" id="IPR017932">
    <property type="entry name" value="GATase_2_dom"/>
</dbReference>
<reference evidence="10" key="1">
    <citation type="journal article" date="2019" name="Int. J. Syst. Evol. Microbiol.">
        <title>The Global Catalogue of Microorganisms (GCM) 10K type strain sequencing project: providing services to taxonomists for standard genome sequencing and annotation.</title>
        <authorList>
            <consortium name="The Broad Institute Genomics Platform"/>
            <consortium name="The Broad Institute Genome Sequencing Center for Infectious Disease"/>
            <person name="Wu L."/>
            <person name="Ma J."/>
        </authorList>
    </citation>
    <scope>NUCLEOTIDE SEQUENCE [LARGE SCALE GENOMIC DNA]</scope>
    <source>
        <strain evidence="10">KACC 12649</strain>
    </source>
</reference>
<dbReference type="EMBL" id="JBHSMU010000019">
    <property type="protein sequence ID" value="MFC5462930.1"/>
    <property type="molecule type" value="Genomic_DNA"/>
</dbReference>
<dbReference type="Pfam" id="PF00733">
    <property type="entry name" value="Asn_synthase"/>
    <property type="match status" value="1"/>
</dbReference>
<evidence type="ECO:0000313" key="10">
    <source>
        <dbReference type="Proteomes" id="UP001596050"/>
    </source>
</evidence>
<feature type="domain" description="Glutamine amidotransferase type-2" evidence="8">
    <location>
        <begin position="73"/>
        <end position="134"/>
    </location>
</feature>
<feature type="domain" description="Asparagine synthetase" evidence="7">
    <location>
        <begin position="223"/>
        <end position="590"/>
    </location>
</feature>
<dbReference type="InterPro" id="IPR051786">
    <property type="entry name" value="ASN_synthetase/amidase"/>
</dbReference>
<evidence type="ECO:0000256" key="4">
    <source>
        <dbReference type="ARBA" id="ARBA00022741"/>
    </source>
</evidence>
<dbReference type="InterPro" id="IPR006426">
    <property type="entry name" value="Asn_synth_AEB"/>
</dbReference>
<protein>
    <recommendedName>
        <fullName evidence="3">asparagine synthase (glutamine-hydrolyzing)</fullName>
        <ecNumber evidence="3">6.3.5.4</ecNumber>
    </recommendedName>
</protein>
<dbReference type="EC" id="6.3.5.4" evidence="3"/>
<dbReference type="InterPro" id="IPR014729">
    <property type="entry name" value="Rossmann-like_a/b/a_fold"/>
</dbReference>
<dbReference type="Pfam" id="PF13537">
    <property type="entry name" value="GATase_7"/>
    <property type="match status" value="1"/>
</dbReference>
<accession>A0ABW0LB89</accession>
<dbReference type="SUPFAM" id="SSF56235">
    <property type="entry name" value="N-terminal nucleophile aminohydrolases (Ntn hydrolases)"/>
    <property type="match status" value="1"/>
</dbReference>
<dbReference type="InterPro" id="IPR001962">
    <property type="entry name" value="Asn_synthase"/>
</dbReference>
<evidence type="ECO:0000256" key="6">
    <source>
        <dbReference type="ARBA" id="ARBA00048741"/>
    </source>
</evidence>
<keyword evidence="5" id="KW-0067">ATP-binding</keyword>
<comment type="caution">
    <text evidence="9">The sequence shown here is derived from an EMBL/GenBank/DDBJ whole genome shotgun (WGS) entry which is preliminary data.</text>
</comment>
<comment type="similarity">
    <text evidence="2">Belongs to the asparagine synthetase family.</text>
</comment>